<protein>
    <submittedName>
        <fullName evidence="2">SHOCT domain-containing protein</fullName>
    </submittedName>
</protein>
<sequence length="73" mass="8641">MEVIKIEDTKIRDYEITYTLKDLENEYDAFLSLSIVKNMFEQGLITSDEKLKITQKIIDQFTPYLSEIITQMT</sequence>
<proteinExistence type="predicted"/>
<comment type="caution">
    <text evidence="2">The sequence shown here is derived from an EMBL/GenBank/DDBJ whole genome shotgun (WGS) entry which is preliminary data.</text>
</comment>
<dbReference type="Proteomes" id="UP001629536">
    <property type="component" value="Unassembled WGS sequence"/>
</dbReference>
<gene>
    <name evidence="2" type="ORF">ABGF40_05630</name>
</gene>
<dbReference type="EMBL" id="JBFNFH010000012">
    <property type="protein sequence ID" value="MFM1525151.1"/>
    <property type="molecule type" value="Genomic_DNA"/>
</dbReference>
<accession>A0ABW9F6U7</accession>
<reference evidence="2 3" key="1">
    <citation type="journal article" date="2024" name="Front. Microbiol.">
        <title>Pangenomic and biochemical analyses of Helcococcus ovis reveal widespread tetracycline resistance and a novel bacterial species, Helcococcus bovis.</title>
        <authorList>
            <person name="Cunha F."/>
            <person name="Zhai Y."/>
            <person name="Casaro S."/>
            <person name="Jones K.L."/>
            <person name="Hernandez M."/>
            <person name="Bisinotto R.S."/>
            <person name="Kariyawasam S."/>
            <person name="Brown M.B."/>
            <person name="Phillips A."/>
            <person name="Jeong K.C."/>
            <person name="Galvao K.N."/>
        </authorList>
    </citation>
    <scope>NUCLEOTIDE SEQUENCE [LARGE SCALE GENOMIC DNA]</scope>
    <source>
        <strain evidence="2 3">KG197</strain>
    </source>
</reference>
<keyword evidence="3" id="KW-1185">Reference proteome</keyword>
<dbReference type="InterPro" id="IPR046749">
    <property type="entry name" value="SHOCT_2"/>
</dbReference>
<evidence type="ECO:0000313" key="3">
    <source>
        <dbReference type="Proteomes" id="UP001629536"/>
    </source>
</evidence>
<dbReference type="RefSeq" id="WP_124748746.1">
    <property type="nucleotide sequence ID" value="NZ_JBFNFH010000012.1"/>
</dbReference>
<feature type="domain" description="SHOCT-like" evidence="1">
    <location>
        <begin position="22"/>
        <end position="68"/>
    </location>
</feature>
<evidence type="ECO:0000313" key="2">
    <source>
        <dbReference type="EMBL" id="MFM1525151.1"/>
    </source>
</evidence>
<organism evidence="2 3">
    <name type="scientific">Helcococcus bovis</name>
    <dbReference type="NCBI Taxonomy" id="3153252"/>
    <lineage>
        <taxon>Bacteria</taxon>
        <taxon>Bacillati</taxon>
        <taxon>Bacillota</taxon>
        <taxon>Tissierellia</taxon>
        <taxon>Tissierellales</taxon>
        <taxon>Peptoniphilaceae</taxon>
        <taxon>Helcococcus</taxon>
    </lineage>
</organism>
<evidence type="ECO:0000259" key="1">
    <source>
        <dbReference type="Pfam" id="PF20612"/>
    </source>
</evidence>
<name>A0ABW9F6U7_9FIRM</name>
<dbReference type="Pfam" id="PF20612">
    <property type="entry name" value="SHOCT_2"/>
    <property type="match status" value="1"/>
</dbReference>